<evidence type="ECO:0000256" key="4">
    <source>
        <dbReference type="ARBA" id="ARBA00022827"/>
    </source>
</evidence>
<comment type="similarity">
    <text evidence="2 5">Belongs to the acyl-CoA dehydrogenase family.</text>
</comment>
<dbReference type="PANTHER" id="PTHR43884">
    <property type="entry name" value="ACYL-COA DEHYDROGENASE"/>
    <property type="match status" value="1"/>
</dbReference>
<name>A0A8X8XMB8_SALSN</name>
<dbReference type="GO" id="GO:0005739">
    <property type="term" value="C:mitochondrion"/>
    <property type="evidence" value="ECO:0007669"/>
    <property type="project" value="TreeGrafter"/>
</dbReference>
<dbReference type="FunFam" id="2.40.110.10:FF:000004">
    <property type="entry name" value="Isovaleryl-CoA dehydrogenase, mitochondrial"/>
    <property type="match status" value="1"/>
</dbReference>
<evidence type="ECO:0000256" key="2">
    <source>
        <dbReference type="ARBA" id="ARBA00009347"/>
    </source>
</evidence>
<evidence type="ECO:0000256" key="1">
    <source>
        <dbReference type="ARBA" id="ARBA00001974"/>
    </source>
</evidence>
<dbReference type="InterPro" id="IPR009100">
    <property type="entry name" value="AcylCoA_DH/oxidase_NM_dom_sf"/>
</dbReference>
<dbReference type="InterPro" id="IPR006089">
    <property type="entry name" value="Acyl-CoA_DH_CS"/>
</dbReference>
<dbReference type="InterPro" id="IPR009075">
    <property type="entry name" value="AcylCo_DH/oxidase_C"/>
</dbReference>
<dbReference type="GO" id="GO:0008470">
    <property type="term" value="F:3-methylbutanoyl-CoA dehydrogenase activity"/>
    <property type="evidence" value="ECO:0007669"/>
    <property type="project" value="TreeGrafter"/>
</dbReference>
<protein>
    <recommendedName>
        <fullName evidence="11">Isovaleryl-CoA dehydrogenase</fullName>
    </recommendedName>
</protein>
<gene>
    <name evidence="9" type="ORF">SASPL_122828</name>
</gene>
<dbReference type="InterPro" id="IPR013786">
    <property type="entry name" value="AcylCoA_DH/ox_N"/>
</dbReference>
<sequence>MQKLFALTSSLSRTTLSSAAFSTSLLFDNTHKQFKESVAQFAEENIAPHAAEIDRSNYLPKDVNLWKLMGDFNLHGITAPEEYGGLGLGYIYHCIAMEEISRASGSVGLSYGAHSNLCINQLEIVQRILLIIANCLCNVIIMMKLISGEHVGALAMSEPNAGSDVVSMKCKADRAKGGYILNGNKMWCTNGPVAETLVVYAKTDMAAHSKGITAFIIEKDMPGFSTAQKLDKLGMRGSDTCELVFESCFVPDENVLGQEGKGVYVMMSGLDLERLVLAGGPLGIMQACLDVVLPYVKQREQFGRPIGEFQFIQGKVADMYTSLQSSRSYVYSVARDCDSGIVNPKDCAGVILCAAERATQVALQAIQCLGGNGYVNEYPTGRCQII</sequence>
<evidence type="ECO:0000259" key="8">
    <source>
        <dbReference type="Pfam" id="PF02771"/>
    </source>
</evidence>
<evidence type="ECO:0000259" key="6">
    <source>
        <dbReference type="Pfam" id="PF00441"/>
    </source>
</evidence>
<dbReference type="InterPro" id="IPR037069">
    <property type="entry name" value="AcylCoA_DH/ox_N_sf"/>
</dbReference>
<dbReference type="PIRSF" id="PIRSF016578">
    <property type="entry name" value="HsaA"/>
    <property type="match status" value="1"/>
</dbReference>
<dbReference type="Proteomes" id="UP000298416">
    <property type="component" value="Unassembled WGS sequence"/>
</dbReference>
<dbReference type="AlphaFoldDB" id="A0A8X8XMB8"/>
<dbReference type="FunFam" id="1.10.540.10:FF:000007">
    <property type="entry name" value="Isovaleryl-CoA dehydrogenase, mitochondrial"/>
    <property type="match status" value="1"/>
</dbReference>
<reference evidence="9" key="1">
    <citation type="submission" date="2018-01" db="EMBL/GenBank/DDBJ databases">
        <authorList>
            <person name="Mao J.F."/>
        </authorList>
    </citation>
    <scope>NUCLEOTIDE SEQUENCE</scope>
    <source>
        <strain evidence="9">Huo1</strain>
        <tissue evidence="9">Leaf</tissue>
    </source>
</reference>
<dbReference type="SUPFAM" id="SSF47203">
    <property type="entry name" value="Acyl-CoA dehydrogenase C-terminal domain-like"/>
    <property type="match status" value="1"/>
</dbReference>
<keyword evidence="5" id="KW-0560">Oxidoreductase</keyword>
<dbReference type="EMBL" id="PNBA02000008">
    <property type="protein sequence ID" value="KAG6415417.1"/>
    <property type="molecule type" value="Genomic_DNA"/>
</dbReference>
<evidence type="ECO:0000313" key="10">
    <source>
        <dbReference type="Proteomes" id="UP000298416"/>
    </source>
</evidence>
<dbReference type="InterPro" id="IPR046373">
    <property type="entry name" value="Acyl-CoA_Oxase/DH_mid-dom_sf"/>
</dbReference>
<comment type="cofactor">
    <cofactor evidence="1 5">
        <name>FAD</name>
        <dbReference type="ChEBI" id="CHEBI:57692"/>
    </cofactor>
</comment>
<feature type="domain" description="Acyl-CoA oxidase/dehydrogenase middle" evidence="7">
    <location>
        <begin position="153"/>
        <end position="248"/>
    </location>
</feature>
<dbReference type="PANTHER" id="PTHR43884:SF12">
    <property type="entry name" value="ISOVALERYL-COA DEHYDROGENASE, MITOCHONDRIAL-RELATED"/>
    <property type="match status" value="1"/>
</dbReference>
<dbReference type="PROSITE" id="PS00072">
    <property type="entry name" value="ACYL_COA_DH_1"/>
    <property type="match status" value="1"/>
</dbReference>
<dbReference type="GO" id="GO:0050660">
    <property type="term" value="F:flavin adenine dinucleotide binding"/>
    <property type="evidence" value="ECO:0007669"/>
    <property type="project" value="InterPro"/>
</dbReference>
<proteinExistence type="inferred from homology"/>
<dbReference type="GO" id="GO:0006552">
    <property type="term" value="P:L-leucine catabolic process"/>
    <property type="evidence" value="ECO:0007669"/>
    <property type="project" value="TreeGrafter"/>
</dbReference>
<dbReference type="Pfam" id="PF02770">
    <property type="entry name" value="Acyl-CoA_dh_M"/>
    <property type="match status" value="1"/>
</dbReference>
<accession>A0A8X8XMB8</accession>
<dbReference type="InterPro" id="IPR036250">
    <property type="entry name" value="AcylCo_DH-like_C"/>
</dbReference>
<evidence type="ECO:0000313" key="9">
    <source>
        <dbReference type="EMBL" id="KAG6415417.1"/>
    </source>
</evidence>
<organism evidence="9">
    <name type="scientific">Salvia splendens</name>
    <name type="common">Scarlet sage</name>
    <dbReference type="NCBI Taxonomy" id="180675"/>
    <lineage>
        <taxon>Eukaryota</taxon>
        <taxon>Viridiplantae</taxon>
        <taxon>Streptophyta</taxon>
        <taxon>Embryophyta</taxon>
        <taxon>Tracheophyta</taxon>
        <taxon>Spermatophyta</taxon>
        <taxon>Magnoliopsida</taxon>
        <taxon>eudicotyledons</taxon>
        <taxon>Gunneridae</taxon>
        <taxon>Pentapetalae</taxon>
        <taxon>asterids</taxon>
        <taxon>lamiids</taxon>
        <taxon>Lamiales</taxon>
        <taxon>Lamiaceae</taxon>
        <taxon>Nepetoideae</taxon>
        <taxon>Mentheae</taxon>
        <taxon>Salviinae</taxon>
        <taxon>Salvia</taxon>
        <taxon>Salvia subgen. Calosphace</taxon>
        <taxon>core Calosphace</taxon>
    </lineage>
</organism>
<dbReference type="Pfam" id="PF02771">
    <property type="entry name" value="Acyl-CoA_dh_N"/>
    <property type="match status" value="1"/>
</dbReference>
<dbReference type="InterPro" id="IPR006091">
    <property type="entry name" value="Acyl-CoA_Oxase/DH_mid-dom"/>
</dbReference>
<dbReference type="Gene3D" id="1.10.540.10">
    <property type="entry name" value="Acyl-CoA dehydrogenase/oxidase, N-terminal domain"/>
    <property type="match status" value="1"/>
</dbReference>
<keyword evidence="4 5" id="KW-0274">FAD</keyword>
<evidence type="ECO:0000256" key="5">
    <source>
        <dbReference type="RuleBase" id="RU362125"/>
    </source>
</evidence>
<reference evidence="9" key="2">
    <citation type="submission" date="2020-08" db="EMBL/GenBank/DDBJ databases">
        <title>Plant Genome Project.</title>
        <authorList>
            <person name="Zhang R.-G."/>
        </authorList>
    </citation>
    <scope>NUCLEOTIDE SEQUENCE</scope>
    <source>
        <strain evidence="9">Huo1</strain>
        <tissue evidence="9">Leaf</tissue>
    </source>
</reference>
<comment type="caution">
    <text evidence="9">The sequence shown here is derived from an EMBL/GenBank/DDBJ whole genome shotgun (WGS) entry which is preliminary data.</text>
</comment>
<evidence type="ECO:0000256" key="3">
    <source>
        <dbReference type="ARBA" id="ARBA00022630"/>
    </source>
</evidence>
<evidence type="ECO:0008006" key="11">
    <source>
        <dbReference type="Google" id="ProtNLM"/>
    </source>
</evidence>
<dbReference type="Gene3D" id="2.40.110.10">
    <property type="entry name" value="Butyryl-CoA Dehydrogenase, subunit A, domain 2"/>
    <property type="match status" value="1"/>
</dbReference>
<dbReference type="Pfam" id="PF00441">
    <property type="entry name" value="Acyl-CoA_dh_1"/>
    <property type="match status" value="1"/>
</dbReference>
<keyword evidence="10" id="KW-1185">Reference proteome</keyword>
<keyword evidence="3 5" id="KW-0285">Flavoprotein</keyword>
<feature type="domain" description="Acyl-CoA dehydrogenase/oxidase N-terminal" evidence="8">
    <location>
        <begin position="30"/>
        <end position="122"/>
    </location>
</feature>
<dbReference type="Gene3D" id="1.20.140.10">
    <property type="entry name" value="Butyryl-CoA Dehydrogenase, subunit A, domain 3"/>
    <property type="match status" value="1"/>
</dbReference>
<dbReference type="SUPFAM" id="SSF56645">
    <property type="entry name" value="Acyl-CoA dehydrogenase NM domain-like"/>
    <property type="match status" value="1"/>
</dbReference>
<evidence type="ECO:0000259" key="7">
    <source>
        <dbReference type="Pfam" id="PF02770"/>
    </source>
</evidence>
<feature type="domain" description="Acyl-CoA dehydrogenase/oxidase C-terminal" evidence="6">
    <location>
        <begin position="260"/>
        <end position="382"/>
    </location>
</feature>